<feature type="domain" description="Sulfatase N-terminal" evidence="2">
    <location>
        <begin position="23"/>
        <end position="364"/>
    </location>
</feature>
<comment type="caution">
    <text evidence="3">The sequence shown here is derived from an EMBL/GenBank/DDBJ whole genome shotgun (WGS) entry which is preliminary data.</text>
</comment>
<protein>
    <submittedName>
        <fullName evidence="3">Sulfatase-like hydrolase/transferase</fullName>
    </submittedName>
</protein>
<dbReference type="Proteomes" id="UP000617628">
    <property type="component" value="Unassembled WGS sequence"/>
</dbReference>
<dbReference type="PANTHER" id="PTHR42693">
    <property type="entry name" value="ARYLSULFATASE FAMILY MEMBER"/>
    <property type="match status" value="1"/>
</dbReference>
<evidence type="ECO:0000313" key="4">
    <source>
        <dbReference type="Proteomes" id="UP000617628"/>
    </source>
</evidence>
<dbReference type="InterPro" id="IPR000917">
    <property type="entry name" value="Sulfatase_N"/>
</dbReference>
<dbReference type="EMBL" id="JAENIL010000004">
    <property type="protein sequence ID" value="MBK1875787.1"/>
    <property type="molecule type" value="Genomic_DNA"/>
</dbReference>
<dbReference type="InterPro" id="IPR017850">
    <property type="entry name" value="Alkaline_phosphatase_core_sf"/>
</dbReference>
<gene>
    <name evidence="3" type="ORF">JIN87_02845</name>
</gene>
<reference evidence="3" key="1">
    <citation type="submission" date="2021-01" db="EMBL/GenBank/DDBJ databases">
        <title>Modified the classification status of verrucomicrobia.</title>
        <authorList>
            <person name="Feng X."/>
        </authorList>
    </citation>
    <scope>NUCLEOTIDE SEQUENCE</scope>
    <source>
        <strain evidence="3">KCTC 13126</strain>
    </source>
</reference>
<dbReference type="GO" id="GO:0004065">
    <property type="term" value="F:arylsulfatase activity"/>
    <property type="evidence" value="ECO:0007669"/>
    <property type="project" value="TreeGrafter"/>
</dbReference>
<organism evidence="3 4">
    <name type="scientific">Pelagicoccus mobilis</name>
    <dbReference type="NCBI Taxonomy" id="415221"/>
    <lineage>
        <taxon>Bacteria</taxon>
        <taxon>Pseudomonadati</taxon>
        <taxon>Verrucomicrobiota</taxon>
        <taxon>Opitutia</taxon>
        <taxon>Puniceicoccales</taxon>
        <taxon>Pelagicoccaceae</taxon>
        <taxon>Pelagicoccus</taxon>
    </lineage>
</organism>
<dbReference type="Gene3D" id="3.40.720.10">
    <property type="entry name" value="Alkaline Phosphatase, subunit A"/>
    <property type="match status" value="1"/>
</dbReference>
<dbReference type="InterPro" id="IPR050738">
    <property type="entry name" value="Sulfatase"/>
</dbReference>
<evidence type="ECO:0000313" key="3">
    <source>
        <dbReference type="EMBL" id="MBK1875787.1"/>
    </source>
</evidence>
<keyword evidence="3" id="KW-0378">Hydrolase</keyword>
<name>A0A934RWP7_9BACT</name>
<comment type="similarity">
    <text evidence="1">Belongs to the sulfatase family.</text>
</comment>
<dbReference type="AlphaFoldDB" id="A0A934RWP7"/>
<keyword evidence="4" id="KW-1185">Reference proteome</keyword>
<evidence type="ECO:0000256" key="1">
    <source>
        <dbReference type="ARBA" id="ARBA00008779"/>
    </source>
</evidence>
<proteinExistence type="inferred from homology"/>
<evidence type="ECO:0000259" key="2">
    <source>
        <dbReference type="Pfam" id="PF00884"/>
    </source>
</evidence>
<dbReference type="Pfam" id="PF00884">
    <property type="entry name" value="Sulfatase"/>
    <property type="match status" value="1"/>
</dbReference>
<dbReference type="SUPFAM" id="SSF53649">
    <property type="entry name" value="Alkaline phosphatase-like"/>
    <property type="match status" value="1"/>
</dbReference>
<dbReference type="PANTHER" id="PTHR42693:SF33">
    <property type="entry name" value="ARYLSULFATASE"/>
    <property type="match status" value="1"/>
</dbReference>
<accession>A0A934RWP7</accession>
<sequence length="521" mass="58995">MRVAAFIVFVTTFLTRVSAEDRPNIIFLFTDDLAYSALGISGNEQVKTPNLDRLGRDGVIFERHYNSSAICMASRANVMSGLYEYKTGCNFMHGSMGTKEWETSYPILLKESGYRIGFAGKFGFSISDVRNVDQRGTDGFYAAPFFDDWKGGRVQTSYNTAKNKPMVEYAKKYPHATRSYAAATIDFVKDSIEAGKPFCMSLFFKAPHSPLDPDPMFDDVYKDTVWKTPENFGQEGSSHLSGQAREGRQQTYFARYFDTEEKYQDYLRRYHQLVYGVDYAVGMIRDGLEELGVADNTVIIFSSDNGSFLGAHGFGGKVLPYEEAAHVPTFIYDPRLPDSTKGERTESLSANVDIAATILDLAGVDIPKFYDGISLMPLMEDASAEVRSTVPIIQVWGEEETRSLSIVSKDFKYINWYYEDSKKGLKPSEELYRVTEDTMELDDLSKNPEYASVLNRMRELYDSRVKVWAEESVEYNGYSEYGKLFDRTIAWQEKAELIKEKDSKLIGQTGANGKRVIPKKN</sequence>